<protein>
    <submittedName>
        <fullName evidence="1 2">Uncharacterized protein</fullName>
    </submittedName>
</protein>
<evidence type="ECO:0000313" key="1">
    <source>
        <dbReference type="EMBL" id="EJT81763.1"/>
    </source>
</evidence>
<keyword evidence="3" id="KW-1185">Reference proteome</keyword>
<reference evidence="1" key="2">
    <citation type="submission" date="2010-07" db="EMBL/GenBank/DDBJ databases">
        <authorList>
            <consortium name="The Broad Institute Genome Sequencing Platform"/>
            <consortium name="Broad Institute Genome Sequencing Center for Infectious Disease"/>
            <person name="Ma L.-J."/>
            <person name="Dead R."/>
            <person name="Young S."/>
            <person name="Zeng Q."/>
            <person name="Koehrsen M."/>
            <person name="Alvarado L."/>
            <person name="Berlin A."/>
            <person name="Chapman S.B."/>
            <person name="Chen Z."/>
            <person name="Freedman E."/>
            <person name="Gellesch M."/>
            <person name="Goldberg J."/>
            <person name="Griggs A."/>
            <person name="Gujja S."/>
            <person name="Heilman E.R."/>
            <person name="Heiman D."/>
            <person name="Hepburn T."/>
            <person name="Howarth C."/>
            <person name="Jen D."/>
            <person name="Larson L."/>
            <person name="Mehta T."/>
            <person name="Neiman D."/>
            <person name="Pearson M."/>
            <person name="Roberts A."/>
            <person name="Saif S."/>
            <person name="Shea T."/>
            <person name="Shenoy N."/>
            <person name="Sisk P."/>
            <person name="Stolte C."/>
            <person name="Sykes S."/>
            <person name="Walk T."/>
            <person name="White J."/>
            <person name="Yandava C."/>
            <person name="Haas B."/>
            <person name="Nusbaum C."/>
            <person name="Birren B."/>
        </authorList>
    </citation>
    <scope>NUCLEOTIDE SEQUENCE</scope>
    <source>
        <strain evidence="1">R3-111a-1</strain>
    </source>
</reference>
<dbReference type="EMBL" id="GL385395">
    <property type="protein sequence ID" value="EJT81763.1"/>
    <property type="molecule type" value="Genomic_DNA"/>
</dbReference>
<dbReference type="HOGENOM" id="CLU_2904303_0_0_1"/>
<dbReference type="VEuPathDB" id="FungiDB:GGTG_01738"/>
<proteinExistence type="predicted"/>
<reference evidence="2" key="4">
    <citation type="journal article" date="2015" name="G3 (Bethesda)">
        <title>Genome sequences of three phytopathogenic species of the Magnaporthaceae family of fungi.</title>
        <authorList>
            <person name="Okagaki L.H."/>
            <person name="Nunes C.C."/>
            <person name="Sailsbery J."/>
            <person name="Clay B."/>
            <person name="Brown D."/>
            <person name="John T."/>
            <person name="Oh Y."/>
            <person name="Young N."/>
            <person name="Fitzgerald M."/>
            <person name="Haas B.J."/>
            <person name="Zeng Q."/>
            <person name="Young S."/>
            <person name="Adiconis X."/>
            <person name="Fan L."/>
            <person name="Levin J.Z."/>
            <person name="Mitchell T.K."/>
            <person name="Okubara P.A."/>
            <person name="Farman M.L."/>
            <person name="Kohn L.M."/>
            <person name="Birren B."/>
            <person name="Ma L.-J."/>
            <person name="Dean R.A."/>
        </authorList>
    </citation>
    <scope>NUCLEOTIDE SEQUENCE</scope>
    <source>
        <strain evidence="2">R3-111a-1</strain>
    </source>
</reference>
<accession>J3NKE9</accession>
<name>J3NKE9_GAET3</name>
<sequence>MWLQQCGSFRVGNEHGYEELGDKELLRPARRTGSGLCEGGLSLTRDHMPNATVSSWYHRDGH</sequence>
<dbReference type="Proteomes" id="UP000006039">
    <property type="component" value="Unassembled WGS sequence"/>
</dbReference>
<dbReference type="RefSeq" id="XP_009217772.1">
    <property type="nucleotide sequence ID" value="XM_009219508.1"/>
</dbReference>
<dbReference type="EnsemblFungi" id="EJT81763">
    <property type="protein sequence ID" value="EJT81763"/>
    <property type="gene ID" value="GGTG_01738"/>
</dbReference>
<evidence type="ECO:0000313" key="3">
    <source>
        <dbReference type="Proteomes" id="UP000006039"/>
    </source>
</evidence>
<reference evidence="2" key="5">
    <citation type="submission" date="2018-04" db="UniProtKB">
        <authorList>
            <consortium name="EnsemblFungi"/>
        </authorList>
    </citation>
    <scope>IDENTIFICATION</scope>
    <source>
        <strain evidence="2">R3-111a-1</strain>
    </source>
</reference>
<gene>
    <name evidence="2" type="primary">20342196</name>
    <name evidence="1" type="ORF">GGTG_01738</name>
</gene>
<dbReference type="GeneID" id="20342196"/>
<evidence type="ECO:0000313" key="2">
    <source>
        <dbReference type="EnsemblFungi" id="EJT81763"/>
    </source>
</evidence>
<organism evidence="1">
    <name type="scientific">Gaeumannomyces tritici (strain R3-111a-1)</name>
    <name type="common">Wheat and barley take-all root rot fungus</name>
    <name type="synonym">Gaeumannomyces graminis var. tritici</name>
    <dbReference type="NCBI Taxonomy" id="644352"/>
    <lineage>
        <taxon>Eukaryota</taxon>
        <taxon>Fungi</taxon>
        <taxon>Dikarya</taxon>
        <taxon>Ascomycota</taxon>
        <taxon>Pezizomycotina</taxon>
        <taxon>Sordariomycetes</taxon>
        <taxon>Sordariomycetidae</taxon>
        <taxon>Magnaporthales</taxon>
        <taxon>Magnaporthaceae</taxon>
        <taxon>Gaeumannomyces</taxon>
    </lineage>
</organism>
<reference evidence="1" key="3">
    <citation type="submission" date="2010-09" db="EMBL/GenBank/DDBJ databases">
        <title>Annotation of Gaeumannomyces graminis var. tritici R3-111a-1.</title>
        <authorList>
            <consortium name="The Broad Institute Genome Sequencing Platform"/>
            <person name="Ma L.-J."/>
            <person name="Dead R."/>
            <person name="Young S.K."/>
            <person name="Zeng Q."/>
            <person name="Gargeya S."/>
            <person name="Fitzgerald M."/>
            <person name="Haas B."/>
            <person name="Abouelleil A."/>
            <person name="Alvarado L."/>
            <person name="Arachchi H.M."/>
            <person name="Berlin A."/>
            <person name="Brown A."/>
            <person name="Chapman S.B."/>
            <person name="Chen Z."/>
            <person name="Dunbar C."/>
            <person name="Freedman E."/>
            <person name="Gearin G."/>
            <person name="Gellesch M."/>
            <person name="Goldberg J."/>
            <person name="Griggs A."/>
            <person name="Gujja S."/>
            <person name="Heiman D."/>
            <person name="Howarth C."/>
            <person name="Larson L."/>
            <person name="Lui A."/>
            <person name="MacDonald P.J.P."/>
            <person name="Mehta T."/>
            <person name="Montmayeur A."/>
            <person name="Murphy C."/>
            <person name="Neiman D."/>
            <person name="Pearson M."/>
            <person name="Priest M."/>
            <person name="Roberts A."/>
            <person name="Saif S."/>
            <person name="Shea T."/>
            <person name="Shenoy N."/>
            <person name="Sisk P."/>
            <person name="Stolte C."/>
            <person name="Sykes S."/>
            <person name="Yandava C."/>
            <person name="Wortman J."/>
            <person name="Nusbaum C."/>
            <person name="Birren B."/>
        </authorList>
    </citation>
    <scope>NUCLEOTIDE SEQUENCE</scope>
    <source>
        <strain evidence="1">R3-111a-1</strain>
    </source>
</reference>
<reference evidence="3" key="1">
    <citation type="submission" date="2010-07" db="EMBL/GenBank/DDBJ databases">
        <title>The genome sequence of Gaeumannomyces graminis var. tritici strain R3-111a-1.</title>
        <authorList>
            <consortium name="The Broad Institute Genome Sequencing Platform"/>
            <person name="Ma L.-J."/>
            <person name="Dead R."/>
            <person name="Young S."/>
            <person name="Zeng Q."/>
            <person name="Koehrsen M."/>
            <person name="Alvarado L."/>
            <person name="Berlin A."/>
            <person name="Chapman S.B."/>
            <person name="Chen Z."/>
            <person name="Freedman E."/>
            <person name="Gellesch M."/>
            <person name="Goldberg J."/>
            <person name="Griggs A."/>
            <person name="Gujja S."/>
            <person name="Heilman E.R."/>
            <person name="Heiman D."/>
            <person name="Hepburn T."/>
            <person name="Howarth C."/>
            <person name="Jen D."/>
            <person name="Larson L."/>
            <person name="Mehta T."/>
            <person name="Neiman D."/>
            <person name="Pearson M."/>
            <person name="Roberts A."/>
            <person name="Saif S."/>
            <person name="Shea T."/>
            <person name="Shenoy N."/>
            <person name="Sisk P."/>
            <person name="Stolte C."/>
            <person name="Sykes S."/>
            <person name="Walk T."/>
            <person name="White J."/>
            <person name="Yandava C."/>
            <person name="Haas B."/>
            <person name="Nusbaum C."/>
            <person name="Birren B."/>
        </authorList>
    </citation>
    <scope>NUCLEOTIDE SEQUENCE [LARGE SCALE GENOMIC DNA]</scope>
    <source>
        <strain evidence="3">R3-111a-1</strain>
    </source>
</reference>
<dbReference type="AlphaFoldDB" id="J3NKE9"/>